<feature type="transmembrane region" description="Helical" evidence="1">
    <location>
        <begin position="20"/>
        <end position="38"/>
    </location>
</feature>
<keyword evidence="1" id="KW-0472">Membrane</keyword>
<evidence type="ECO:0000313" key="2">
    <source>
        <dbReference type="EMBL" id="TBU51386.1"/>
    </source>
</evidence>
<evidence type="ECO:0000313" key="3">
    <source>
        <dbReference type="Proteomes" id="UP000292082"/>
    </source>
</evidence>
<proteinExistence type="predicted"/>
<organism evidence="2 3">
    <name type="scientific">Dichomitus squalens</name>
    <dbReference type="NCBI Taxonomy" id="114155"/>
    <lineage>
        <taxon>Eukaryota</taxon>
        <taxon>Fungi</taxon>
        <taxon>Dikarya</taxon>
        <taxon>Basidiomycota</taxon>
        <taxon>Agaricomycotina</taxon>
        <taxon>Agaricomycetes</taxon>
        <taxon>Polyporales</taxon>
        <taxon>Polyporaceae</taxon>
        <taxon>Dichomitus</taxon>
    </lineage>
</organism>
<name>A0A4Q9PG63_9APHY</name>
<keyword evidence="3" id="KW-1185">Reference proteome</keyword>
<gene>
    <name evidence="2" type="ORF">BD310DRAFT_834475</name>
</gene>
<evidence type="ECO:0000256" key="1">
    <source>
        <dbReference type="SAM" id="Phobius"/>
    </source>
</evidence>
<dbReference type="Proteomes" id="UP000292082">
    <property type="component" value="Unassembled WGS sequence"/>
</dbReference>
<sequence>MSSNTVGPPVSLLAVPSLDNTFGVILIGTFIGLIMYGLSLYQTFRYFRVYVGDPLILRYTVRCILKCSRYNAFGCLHVYIVYYYVVTNYFNPVALLSGVWSIRVRFGLRMLCSILLKSFLSGASPAHR</sequence>
<accession>A0A4Q9PG63</accession>
<keyword evidence="1" id="KW-1133">Transmembrane helix</keyword>
<reference evidence="2 3" key="1">
    <citation type="submission" date="2019-01" db="EMBL/GenBank/DDBJ databases">
        <title>Draft genome sequences of three monokaryotic isolates of the white-rot basidiomycete fungus Dichomitus squalens.</title>
        <authorList>
            <consortium name="DOE Joint Genome Institute"/>
            <person name="Lopez S.C."/>
            <person name="Andreopoulos B."/>
            <person name="Pangilinan J."/>
            <person name="Lipzen A."/>
            <person name="Riley R."/>
            <person name="Ahrendt S."/>
            <person name="Ng V."/>
            <person name="Barry K."/>
            <person name="Daum C."/>
            <person name="Grigoriev I.V."/>
            <person name="Hilden K.S."/>
            <person name="Makela M.R."/>
            <person name="de Vries R.P."/>
        </authorList>
    </citation>
    <scope>NUCLEOTIDE SEQUENCE [LARGE SCALE GENOMIC DNA]</scope>
    <source>
        <strain evidence="2 3">CBS 464.89</strain>
    </source>
</reference>
<dbReference type="AlphaFoldDB" id="A0A4Q9PG63"/>
<keyword evidence="1" id="KW-0812">Transmembrane</keyword>
<protein>
    <submittedName>
        <fullName evidence="2">Uncharacterized protein</fullName>
    </submittedName>
</protein>
<dbReference type="EMBL" id="ML145330">
    <property type="protein sequence ID" value="TBU51386.1"/>
    <property type="molecule type" value="Genomic_DNA"/>
</dbReference>